<evidence type="ECO:0000313" key="2">
    <source>
        <dbReference type="EMBL" id="KRM91116.1"/>
    </source>
</evidence>
<dbReference type="EMBL" id="AYZE01000014">
    <property type="protein sequence ID" value="KRM91116.1"/>
    <property type="molecule type" value="Genomic_DNA"/>
</dbReference>
<feature type="domain" description="DUF1659" evidence="1">
    <location>
        <begin position="12"/>
        <end position="65"/>
    </location>
</feature>
<proteinExistence type="predicted"/>
<dbReference type="AlphaFoldDB" id="A0A0R2CSL4"/>
<dbReference type="PATRIC" id="fig|1423729.3.peg.1128"/>
<evidence type="ECO:0000313" key="3">
    <source>
        <dbReference type="Proteomes" id="UP000051131"/>
    </source>
</evidence>
<evidence type="ECO:0000259" key="1">
    <source>
        <dbReference type="Pfam" id="PF07872"/>
    </source>
</evidence>
<reference evidence="2 3" key="1">
    <citation type="journal article" date="2015" name="Genome Announc.">
        <title>Expanding the biotechnology potential of lactobacilli through comparative genomics of 213 strains and associated genera.</title>
        <authorList>
            <person name="Sun Z."/>
            <person name="Harris H.M."/>
            <person name="McCann A."/>
            <person name="Guo C."/>
            <person name="Argimon S."/>
            <person name="Zhang W."/>
            <person name="Yang X."/>
            <person name="Jeffery I.B."/>
            <person name="Cooney J.C."/>
            <person name="Kagawa T.F."/>
            <person name="Liu W."/>
            <person name="Song Y."/>
            <person name="Salvetti E."/>
            <person name="Wrobel A."/>
            <person name="Rasinkangas P."/>
            <person name="Parkhill J."/>
            <person name="Rea M.C."/>
            <person name="O'Sullivan O."/>
            <person name="Ritari J."/>
            <person name="Douillard F.P."/>
            <person name="Paul Ross R."/>
            <person name="Yang R."/>
            <person name="Briner A.E."/>
            <person name="Felis G.E."/>
            <person name="de Vos W.M."/>
            <person name="Barrangou R."/>
            <person name="Klaenhammer T.R."/>
            <person name="Caufield P.W."/>
            <person name="Cui Y."/>
            <person name="Zhang H."/>
            <person name="O'Toole P.W."/>
        </authorList>
    </citation>
    <scope>NUCLEOTIDE SEQUENCE [LARGE SCALE GENOMIC DNA]</scope>
    <source>
        <strain evidence="2 3">DSM 21116</strain>
    </source>
</reference>
<comment type="caution">
    <text evidence="2">The sequence shown here is derived from an EMBL/GenBank/DDBJ whole genome shotgun (WGS) entry which is preliminary data.</text>
</comment>
<dbReference type="Proteomes" id="UP000051131">
    <property type="component" value="Unassembled WGS sequence"/>
</dbReference>
<gene>
    <name evidence="2" type="ORF">FC80_GL001114</name>
</gene>
<dbReference type="RefSeq" id="WP_057829315.1">
    <property type="nucleotide sequence ID" value="NZ_AYZE01000014.1"/>
</dbReference>
<sequence>MSKAWVKTNIATTGVSADGSEIKHSFNNLKEGLTEENITAFIAILNTLLADEVSETKLTTVEAVTA</sequence>
<accession>A0A0R2CSL4</accession>
<protein>
    <recommendedName>
        <fullName evidence="1">DUF1659 domain-containing protein</fullName>
    </recommendedName>
</protein>
<organism evidence="2 3">
    <name type="scientific">Liquorilactobacillus cacaonum DSM 21116</name>
    <dbReference type="NCBI Taxonomy" id="1423729"/>
    <lineage>
        <taxon>Bacteria</taxon>
        <taxon>Bacillati</taxon>
        <taxon>Bacillota</taxon>
        <taxon>Bacilli</taxon>
        <taxon>Lactobacillales</taxon>
        <taxon>Lactobacillaceae</taxon>
        <taxon>Liquorilactobacillus</taxon>
    </lineage>
</organism>
<keyword evidence="3" id="KW-1185">Reference proteome</keyword>
<dbReference type="Pfam" id="PF07872">
    <property type="entry name" value="DUF1659"/>
    <property type="match status" value="1"/>
</dbReference>
<name>A0A0R2CSL4_9LACO</name>
<dbReference type="OrthoDB" id="2324006at2"/>
<dbReference type="InterPro" id="IPR012454">
    <property type="entry name" value="DUF1659"/>
</dbReference>